<name>A0A6N4RFJ2_BLAVI</name>
<feature type="compositionally biased region" description="Low complexity" evidence="4">
    <location>
        <begin position="152"/>
        <end position="164"/>
    </location>
</feature>
<proteinExistence type="inferred from homology"/>
<evidence type="ECO:0000313" key="5">
    <source>
        <dbReference type="EMBL" id="TKW61854.1"/>
    </source>
</evidence>
<dbReference type="NCBIfam" id="TIGR00002">
    <property type="entry name" value="S16"/>
    <property type="match status" value="1"/>
</dbReference>
<dbReference type="Pfam" id="PF00886">
    <property type="entry name" value="Ribosomal_S16"/>
    <property type="match status" value="1"/>
</dbReference>
<evidence type="ECO:0000256" key="4">
    <source>
        <dbReference type="SAM" id="MobiDB-lite"/>
    </source>
</evidence>
<dbReference type="InterPro" id="IPR023803">
    <property type="entry name" value="Ribosomal_bS16_dom_sf"/>
</dbReference>
<dbReference type="GO" id="GO:0015935">
    <property type="term" value="C:small ribosomal subunit"/>
    <property type="evidence" value="ECO:0007669"/>
    <property type="project" value="TreeGrafter"/>
</dbReference>
<dbReference type="SUPFAM" id="SSF54565">
    <property type="entry name" value="Ribosomal protein S16"/>
    <property type="match status" value="1"/>
</dbReference>
<evidence type="ECO:0000256" key="2">
    <source>
        <dbReference type="ARBA" id="ARBA00023274"/>
    </source>
</evidence>
<dbReference type="GO" id="GO:0005737">
    <property type="term" value="C:cytoplasm"/>
    <property type="evidence" value="ECO:0007669"/>
    <property type="project" value="UniProtKB-ARBA"/>
</dbReference>
<dbReference type="PANTHER" id="PTHR12919">
    <property type="entry name" value="30S RIBOSOMAL PROTEIN S16"/>
    <property type="match status" value="1"/>
</dbReference>
<sequence length="173" mass="17854">MSVKIRLQRGGRVKLPIYSIIVADSREARDGKFIERVGFYAPKARGQEVPFKLDAERVDFWIGRGAQVTDVVARLMVKNGVGSQAVRDAFSAKKARRIKVAGIQAAKAAKGEELKAAAAAAAEAAAAKAAAEEAKAAEAEAAKKAAEEAAAAEAAAAAAPAEEAPASDEQPAA</sequence>
<dbReference type="Gene3D" id="3.30.1320.10">
    <property type="match status" value="1"/>
</dbReference>
<comment type="caution">
    <text evidence="5">The sequence shown here is derived from an EMBL/GenBank/DDBJ whole genome shotgun (WGS) entry which is preliminary data.</text>
</comment>
<dbReference type="PANTHER" id="PTHR12919:SF20">
    <property type="entry name" value="SMALL RIBOSOMAL SUBUNIT PROTEIN BS16M"/>
    <property type="match status" value="1"/>
</dbReference>
<organism evidence="5 6">
    <name type="scientific">Blastochloris viridis</name>
    <name type="common">Rhodopseudomonas viridis</name>
    <dbReference type="NCBI Taxonomy" id="1079"/>
    <lineage>
        <taxon>Bacteria</taxon>
        <taxon>Pseudomonadati</taxon>
        <taxon>Pseudomonadota</taxon>
        <taxon>Alphaproteobacteria</taxon>
        <taxon>Hyphomicrobiales</taxon>
        <taxon>Blastochloridaceae</taxon>
        <taxon>Blastochloris</taxon>
    </lineage>
</organism>
<gene>
    <name evidence="3 5" type="primary">rpsP</name>
    <name evidence="5" type="ORF">DI628_04335</name>
</gene>
<dbReference type="EMBL" id="VAFM01000001">
    <property type="protein sequence ID" value="TKW61854.1"/>
    <property type="molecule type" value="Genomic_DNA"/>
</dbReference>
<keyword evidence="2 3" id="KW-0687">Ribonucleoprotein</keyword>
<dbReference type="AlphaFoldDB" id="A0A6N4RFJ2"/>
<dbReference type="GO" id="GO:0006412">
    <property type="term" value="P:translation"/>
    <property type="evidence" value="ECO:0007669"/>
    <property type="project" value="UniProtKB-UniRule"/>
</dbReference>
<protein>
    <recommendedName>
        <fullName evidence="3">Small ribosomal subunit protein bS16</fullName>
    </recommendedName>
</protein>
<dbReference type="Proteomes" id="UP000320948">
    <property type="component" value="Unassembled WGS sequence"/>
</dbReference>
<evidence type="ECO:0000256" key="1">
    <source>
        <dbReference type="ARBA" id="ARBA00022980"/>
    </source>
</evidence>
<dbReference type="GO" id="GO:0003735">
    <property type="term" value="F:structural constituent of ribosome"/>
    <property type="evidence" value="ECO:0007669"/>
    <property type="project" value="InterPro"/>
</dbReference>
<dbReference type="HAMAP" id="MF_00385">
    <property type="entry name" value="Ribosomal_bS16"/>
    <property type="match status" value="1"/>
</dbReference>
<keyword evidence="1 3" id="KW-0689">Ribosomal protein</keyword>
<evidence type="ECO:0000313" key="6">
    <source>
        <dbReference type="Proteomes" id="UP000320948"/>
    </source>
</evidence>
<accession>A0A6N4RFJ2</accession>
<feature type="region of interest" description="Disordered" evidence="4">
    <location>
        <begin position="152"/>
        <end position="173"/>
    </location>
</feature>
<dbReference type="InterPro" id="IPR000307">
    <property type="entry name" value="Ribosomal_bS16"/>
</dbReference>
<reference evidence="5 6" key="1">
    <citation type="journal article" date="2017" name="Nat. Commun.">
        <title>In situ click chemistry generation of cyclooxygenase-2 inhibitors.</title>
        <authorList>
            <person name="Bhardwaj A."/>
            <person name="Kaur J."/>
            <person name="Wuest M."/>
            <person name="Wuest F."/>
        </authorList>
    </citation>
    <scope>NUCLEOTIDE SEQUENCE [LARGE SCALE GENOMIC DNA]</scope>
    <source>
        <strain evidence="5">S2_018_000_R2_106</strain>
    </source>
</reference>
<comment type="similarity">
    <text evidence="3">Belongs to the bacterial ribosomal protein bS16 family.</text>
</comment>
<evidence type="ECO:0000256" key="3">
    <source>
        <dbReference type="HAMAP-Rule" id="MF_00385"/>
    </source>
</evidence>